<proteinExistence type="predicted"/>
<dbReference type="Pfam" id="PF14929">
    <property type="entry name" value="TAF1_subA"/>
    <property type="match status" value="1"/>
</dbReference>
<reference evidence="2 3" key="1">
    <citation type="submission" date="2021-02" db="EMBL/GenBank/DDBJ databases">
        <title>Variation within the Batrachochytrium salamandrivorans European outbreak.</title>
        <authorList>
            <person name="Kelly M."/>
            <person name="Pasmans F."/>
            <person name="Shea T.P."/>
            <person name="Munoz J.F."/>
            <person name="Carranza S."/>
            <person name="Cuomo C.A."/>
            <person name="Martel A."/>
        </authorList>
    </citation>
    <scope>NUCLEOTIDE SEQUENCE [LARGE SCALE GENOMIC DNA]</scope>
    <source>
        <strain evidence="2 3">AMFP18/2</strain>
    </source>
</reference>
<sequence>MFEPSGIALQRFTTHRYVHDGLLQEIRMELLGSRSLDQAAASLTLLFRGWRNPSPDDTSTARTTSIEMAWKAGVHILRDRAPSRAYLEDSGALSSPAWISQVERVTETESEAAQRLLRFLSSVTSMRTKQSEELILEWVMYSMRFGSLKAAYERLVSLVALHPYNEHPLLIGYAGMLCLLIWKQSGDSSVDSHYFRQAQMHLEESLRIHPSADLFTSLLAMMYQYSDRHDVLEELLLQAHKENQDNPNTLRRLLEYYHAFPSSNTGDQQWVMYAEKLLQIDPLSDPASTLEPLVDYYTKIKAYESIVKLIAVRLDYGSGKCWMWDELCKHLVAVDYDTTFWQDRMQWWPSLHFFESPPHGDDEMDDYFRRRVSQLTFARHAFGRKWISENTHIPWNAGFPEKLRATMLELLPIAKVDVPIVETARQANREQENVNHISEEEETDSNTALLLRRSKRSSKRCVQARRNSILTRSQHIKKTKATVPRNTTRSQSRRNGP</sequence>
<dbReference type="PANTHER" id="PTHR32122">
    <property type="entry name" value="TATA BOX-BINDING PROTEIN ASSOCIATED FACTOR RNA POLYMERASE I SUBUNIT A"/>
    <property type="match status" value="1"/>
</dbReference>
<dbReference type="InterPro" id="IPR052669">
    <property type="entry name" value="SL1/TIF-IB_Component"/>
</dbReference>
<accession>A0ABQ8FJ76</accession>
<dbReference type="EMBL" id="JAFCIX010000076">
    <property type="protein sequence ID" value="KAH6599193.1"/>
    <property type="molecule type" value="Genomic_DNA"/>
</dbReference>
<evidence type="ECO:0000313" key="3">
    <source>
        <dbReference type="Proteomes" id="UP001648503"/>
    </source>
</evidence>
<dbReference type="InterPro" id="IPR011990">
    <property type="entry name" value="TPR-like_helical_dom_sf"/>
</dbReference>
<name>A0ABQ8FJ76_9FUNG</name>
<dbReference type="Proteomes" id="UP001648503">
    <property type="component" value="Unassembled WGS sequence"/>
</dbReference>
<dbReference type="Gene3D" id="1.25.40.10">
    <property type="entry name" value="Tetratricopeptide repeat domain"/>
    <property type="match status" value="1"/>
</dbReference>
<feature type="compositionally biased region" description="Polar residues" evidence="1">
    <location>
        <begin position="484"/>
        <end position="497"/>
    </location>
</feature>
<gene>
    <name evidence="2" type="ORF">BASA50_003221</name>
</gene>
<comment type="caution">
    <text evidence="2">The sequence shown here is derived from an EMBL/GenBank/DDBJ whole genome shotgun (WGS) entry which is preliminary data.</text>
</comment>
<feature type="region of interest" description="Disordered" evidence="1">
    <location>
        <begin position="454"/>
        <end position="497"/>
    </location>
</feature>
<dbReference type="InterPro" id="IPR039495">
    <property type="entry name" value="TAF1A"/>
</dbReference>
<feature type="compositionally biased region" description="Basic residues" evidence="1">
    <location>
        <begin position="454"/>
        <end position="463"/>
    </location>
</feature>
<protein>
    <submittedName>
        <fullName evidence="2">Uncharacterized protein</fullName>
    </submittedName>
</protein>
<evidence type="ECO:0000256" key="1">
    <source>
        <dbReference type="SAM" id="MobiDB-lite"/>
    </source>
</evidence>
<organism evidence="2 3">
    <name type="scientific">Batrachochytrium salamandrivorans</name>
    <dbReference type="NCBI Taxonomy" id="1357716"/>
    <lineage>
        <taxon>Eukaryota</taxon>
        <taxon>Fungi</taxon>
        <taxon>Fungi incertae sedis</taxon>
        <taxon>Chytridiomycota</taxon>
        <taxon>Chytridiomycota incertae sedis</taxon>
        <taxon>Chytridiomycetes</taxon>
        <taxon>Rhizophydiales</taxon>
        <taxon>Rhizophydiales incertae sedis</taxon>
        <taxon>Batrachochytrium</taxon>
    </lineage>
</organism>
<dbReference type="PANTHER" id="PTHR32122:SF1">
    <property type="entry name" value="TATA BOX-BINDING PROTEIN-ASSOCIATED FACTOR RNA POLYMERASE I SUBUNIT A"/>
    <property type="match status" value="1"/>
</dbReference>
<evidence type="ECO:0000313" key="2">
    <source>
        <dbReference type="EMBL" id="KAH6599193.1"/>
    </source>
</evidence>
<keyword evidence="3" id="KW-1185">Reference proteome</keyword>